<feature type="region of interest" description="Disordered" evidence="1">
    <location>
        <begin position="1"/>
        <end position="153"/>
    </location>
</feature>
<gene>
    <name evidence="3" type="ORF">J1605_011767</name>
    <name evidence="2" type="ORF">J1605_012306</name>
</gene>
<evidence type="ECO:0000313" key="3">
    <source>
        <dbReference type="EMBL" id="KAJ8780503.1"/>
    </source>
</evidence>
<feature type="compositionally biased region" description="Polar residues" evidence="1">
    <location>
        <begin position="142"/>
        <end position="153"/>
    </location>
</feature>
<dbReference type="Proteomes" id="UP001159641">
    <property type="component" value="Unassembled WGS sequence"/>
</dbReference>
<evidence type="ECO:0000256" key="1">
    <source>
        <dbReference type="SAM" id="MobiDB-lite"/>
    </source>
</evidence>
<feature type="compositionally biased region" description="Low complexity" evidence="1">
    <location>
        <begin position="29"/>
        <end position="42"/>
    </location>
</feature>
<name>A0AB34GJQ3_ESCRO</name>
<proteinExistence type="predicted"/>
<evidence type="ECO:0000313" key="4">
    <source>
        <dbReference type="Proteomes" id="UP001159641"/>
    </source>
</evidence>
<keyword evidence="4" id="KW-1185">Reference proteome</keyword>
<feature type="compositionally biased region" description="Polar residues" evidence="1">
    <location>
        <begin position="1"/>
        <end position="11"/>
    </location>
</feature>
<organism evidence="2 4">
    <name type="scientific">Eschrichtius robustus</name>
    <name type="common">California gray whale</name>
    <name type="synonym">Eschrichtius gibbosus</name>
    <dbReference type="NCBI Taxonomy" id="9764"/>
    <lineage>
        <taxon>Eukaryota</taxon>
        <taxon>Metazoa</taxon>
        <taxon>Chordata</taxon>
        <taxon>Craniata</taxon>
        <taxon>Vertebrata</taxon>
        <taxon>Euteleostomi</taxon>
        <taxon>Mammalia</taxon>
        <taxon>Eutheria</taxon>
        <taxon>Laurasiatheria</taxon>
        <taxon>Artiodactyla</taxon>
        <taxon>Whippomorpha</taxon>
        <taxon>Cetacea</taxon>
        <taxon>Mysticeti</taxon>
        <taxon>Eschrichtiidae</taxon>
        <taxon>Eschrichtius</taxon>
    </lineage>
</organism>
<dbReference type="EMBL" id="JAIQCJ010002212">
    <property type="protein sequence ID" value="KAJ8779819.1"/>
    <property type="molecule type" value="Genomic_DNA"/>
</dbReference>
<protein>
    <submittedName>
        <fullName evidence="2">Uncharacterized protein</fullName>
    </submittedName>
</protein>
<dbReference type="EMBL" id="JAIQCJ010002160">
    <property type="protein sequence ID" value="KAJ8780503.1"/>
    <property type="molecule type" value="Genomic_DNA"/>
</dbReference>
<feature type="compositionally biased region" description="Basic and acidic residues" evidence="1">
    <location>
        <begin position="130"/>
        <end position="140"/>
    </location>
</feature>
<sequence length="153" mass="16262">MKTSKKLSSSPVLIAARARGVRRGRRRSSAGSISRSAAPAGGPQKRGRPEQSPRYEPCLRYIFSGPVGTPDPPERQRINTHPAAHSSLPPSGSGRRAADAGQGRTPTPPARLGARGVRSPPHTGVGVADLPRKKLGEERGPSLQTSRQGYRHL</sequence>
<reference evidence="2 4" key="1">
    <citation type="submission" date="2022-11" db="EMBL/GenBank/DDBJ databases">
        <title>Whole genome sequence of Eschrichtius robustus ER-17-0199.</title>
        <authorList>
            <person name="Bruniche-Olsen A."/>
            <person name="Black A.N."/>
            <person name="Fields C.J."/>
            <person name="Walden K."/>
            <person name="Dewoody J.A."/>
        </authorList>
    </citation>
    <scope>NUCLEOTIDE SEQUENCE [LARGE SCALE GENOMIC DNA]</scope>
    <source>
        <strain evidence="2">ER-17-0199</strain>
        <tissue evidence="2">Blubber</tissue>
    </source>
</reference>
<dbReference type="AlphaFoldDB" id="A0AB34GJQ3"/>
<feature type="compositionally biased region" description="Basic residues" evidence="1">
    <location>
        <begin position="19"/>
        <end position="28"/>
    </location>
</feature>
<accession>A0AB34GJQ3</accession>
<evidence type="ECO:0000313" key="2">
    <source>
        <dbReference type="EMBL" id="KAJ8779819.1"/>
    </source>
</evidence>
<comment type="caution">
    <text evidence="2">The sequence shown here is derived from an EMBL/GenBank/DDBJ whole genome shotgun (WGS) entry which is preliminary data.</text>
</comment>